<feature type="transmembrane region" description="Helical" evidence="1">
    <location>
        <begin position="86"/>
        <end position="107"/>
    </location>
</feature>
<feature type="transmembrane region" description="Helical" evidence="1">
    <location>
        <begin position="53"/>
        <end position="74"/>
    </location>
</feature>
<evidence type="ECO:0008006" key="4">
    <source>
        <dbReference type="Google" id="ProtNLM"/>
    </source>
</evidence>
<keyword evidence="3" id="KW-1185">Reference proteome</keyword>
<comment type="caution">
    <text evidence="2">The sequence shown here is derived from an EMBL/GenBank/DDBJ whole genome shotgun (WGS) entry which is preliminary data.</text>
</comment>
<dbReference type="GO" id="GO:0016020">
    <property type="term" value="C:membrane"/>
    <property type="evidence" value="ECO:0007669"/>
    <property type="project" value="InterPro"/>
</dbReference>
<name>A0AAJ0BIB5_9PEZI</name>
<feature type="transmembrane region" description="Helical" evidence="1">
    <location>
        <begin position="7"/>
        <end position="33"/>
    </location>
</feature>
<keyword evidence="1" id="KW-0812">Transmembrane</keyword>
<proteinExistence type="predicted"/>
<dbReference type="AlphaFoldDB" id="A0AAJ0BIB5"/>
<keyword evidence="1" id="KW-0472">Membrane</keyword>
<evidence type="ECO:0000313" key="3">
    <source>
        <dbReference type="Proteomes" id="UP001239445"/>
    </source>
</evidence>
<accession>A0AAJ0BIB5</accession>
<evidence type="ECO:0000313" key="2">
    <source>
        <dbReference type="EMBL" id="KAK1758470.1"/>
    </source>
</evidence>
<organism evidence="2 3">
    <name type="scientific">Echria macrotheca</name>
    <dbReference type="NCBI Taxonomy" id="438768"/>
    <lineage>
        <taxon>Eukaryota</taxon>
        <taxon>Fungi</taxon>
        <taxon>Dikarya</taxon>
        <taxon>Ascomycota</taxon>
        <taxon>Pezizomycotina</taxon>
        <taxon>Sordariomycetes</taxon>
        <taxon>Sordariomycetidae</taxon>
        <taxon>Sordariales</taxon>
        <taxon>Schizotheciaceae</taxon>
        <taxon>Echria</taxon>
    </lineage>
</organism>
<protein>
    <recommendedName>
        <fullName evidence="4">Tetraspanin</fullName>
    </recommendedName>
</protein>
<dbReference type="Proteomes" id="UP001239445">
    <property type="component" value="Unassembled WGS sequence"/>
</dbReference>
<reference evidence="2" key="1">
    <citation type="submission" date="2023-06" db="EMBL/GenBank/DDBJ databases">
        <title>Genome-scale phylogeny and comparative genomics of the fungal order Sordariales.</title>
        <authorList>
            <consortium name="Lawrence Berkeley National Laboratory"/>
            <person name="Hensen N."/>
            <person name="Bonometti L."/>
            <person name="Westerberg I."/>
            <person name="Brannstrom I.O."/>
            <person name="Guillou S."/>
            <person name="Cros-Aarteil S."/>
            <person name="Calhoun S."/>
            <person name="Haridas S."/>
            <person name="Kuo A."/>
            <person name="Mondo S."/>
            <person name="Pangilinan J."/>
            <person name="Riley R."/>
            <person name="Labutti K."/>
            <person name="Andreopoulos B."/>
            <person name="Lipzen A."/>
            <person name="Chen C."/>
            <person name="Yanf M."/>
            <person name="Daum C."/>
            <person name="Ng V."/>
            <person name="Clum A."/>
            <person name="Steindorff A."/>
            <person name="Ohm R."/>
            <person name="Martin F."/>
            <person name="Silar P."/>
            <person name="Natvig D."/>
            <person name="Lalanne C."/>
            <person name="Gautier V."/>
            <person name="Ament-Velasquez S.L."/>
            <person name="Kruys A."/>
            <person name="Hutchinson M.I."/>
            <person name="Powell A.J."/>
            <person name="Barry K."/>
            <person name="Miller A.N."/>
            <person name="Grigoriev I.V."/>
            <person name="Debuchy R."/>
            <person name="Gladieux P."/>
            <person name="Thoren M.H."/>
            <person name="Johannesson H."/>
        </authorList>
    </citation>
    <scope>NUCLEOTIDE SEQUENCE</scope>
    <source>
        <strain evidence="2">PSN4</strain>
    </source>
</reference>
<evidence type="ECO:0000256" key="1">
    <source>
        <dbReference type="SAM" id="Phobius"/>
    </source>
</evidence>
<keyword evidence="1" id="KW-1133">Transmembrane helix</keyword>
<dbReference type="InterPro" id="IPR008952">
    <property type="entry name" value="Tetraspanin_EC2_sf"/>
</dbReference>
<feature type="transmembrane region" description="Helical" evidence="1">
    <location>
        <begin position="181"/>
        <end position="203"/>
    </location>
</feature>
<dbReference type="EMBL" id="MU839829">
    <property type="protein sequence ID" value="KAK1758470.1"/>
    <property type="molecule type" value="Genomic_DNA"/>
</dbReference>
<dbReference type="SUPFAM" id="SSF48652">
    <property type="entry name" value="Tetraspanin"/>
    <property type="match status" value="1"/>
</dbReference>
<sequence length="225" mass="24696">MANKVALAYMVSDFLFLLMGAFMLAFAVIVQNIQMETALDGKQAARNLLYQRFPLTAGIANAILVFITFAMTLPGIVTNSRTWLKLGGIMATICAVFSMVVGLYLWILTLKTKGDFFPLWMAQPAAVQDLMQSSFQCCGYFNSSSPAFVTNPTCPSPAAAALMRGCATPITSFANIFLDDIFTAVFGMVGVDAVFIMATACLLKERKERERFRHIDEKSGVRDSF</sequence>
<gene>
    <name evidence="2" type="ORF">QBC47DRAFT_142494</name>
</gene>